<keyword evidence="3" id="KW-1185">Reference proteome</keyword>
<dbReference type="EMBL" id="SPUH01000002">
    <property type="protein sequence ID" value="TKS52807.1"/>
    <property type="molecule type" value="Genomic_DNA"/>
</dbReference>
<dbReference type="Proteomes" id="UP000298681">
    <property type="component" value="Unassembled WGS sequence"/>
</dbReference>
<sequence>MIATQRDRVLSEWRANRRLRLAVLVIVLVAGVHLALSASDRRALKIEEYRRDAELVERLRDASAESAWPARAEEAAQRLAEVHESLPQVASTGLAQAEIQAWLAQQAQAAGLGEPRVRVETTLDVPGHPELWQVLARLDATVSPGGLGSFLHAVAGGLPWIQVERLDISTTAEGQRLVLTARGYYRKPASDADAAGDTDAAVADASGQLEDGA</sequence>
<reference evidence="2 3" key="1">
    <citation type="submission" date="2019-01" db="EMBL/GenBank/DDBJ databases">
        <authorList>
            <person name="Zhang S."/>
        </authorList>
    </citation>
    <scope>NUCLEOTIDE SEQUENCE [LARGE SCALE GENOMIC DNA]</scope>
    <source>
        <strain evidence="2 3">1626</strain>
    </source>
</reference>
<gene>
    <name evidence="2" type="ORF">E4582_11240</name>
</gene>
<name>A0A4Z1RDP5_9GAMM</name>
<comment type="caution">
    <text evidence="2">The sequence shown here is derived from an EMBL/GenBank/DDBJ whole genome shotgun (WGS) entry which is preliminary data.</text>
</comment>
<evidence type="ECO:0000313" key="3">
    <source>
        <dbReference type="Proteomes" id="UP000298681"/>
    </source>
</evidence>
<dbReference type="RefSeq" id="WP_134674928.1">
    <property type="nucleotide sequence ID" value="NZ_SPUH01000002.1"/>
</dbReference>
<dbReference type="AlphaFoldDB" id="A0A4Z1RDP5"/>
<feature type="region of interest" description="Disordered" evidence="1">
    <location>
        <begin position="189"/>
        <end position="213"/>
    </location>
</feature>
<organism evidence="2 3">
    <name type="scientific">Luteimonas yindakuii</name>
    <dbReference type="NCBI Taxonomy" id="2565782"/>
    <lineage>
        <taxon>Bacteria</taxon>
        <taxon>Pseudomonadati</taxon>
        <taxon>Pseudomonadota</taxon>
        <taxon>Gammaproteobacteria</taxon>
        <taxon>Lysobacterales</taxon>
        <taxon>Lysobacteraceae</taxon>
        <taxon>Luteimonas</taxon>
    </lineage>
</organism>
<evidence type="ECO:0000313" key="2">
    <source>
        <dbReference type="EMBL" id="TKS52807.1"/>
    </source>
</evidence>
<proteinExistence type="predicted"/>
<evidence type="ECO:0000256" key="1">
    <source>
        <dbReference type="SAM" id="MobiDB-lite"/>
    </source>
</evidence>
<protein>
    <submittedName>
        <fullName evidence="2">Uncharacterized protein</fullName>
    </submittedName>
</protein>
<accession>A0A4Z1RDP5</accession>
<feature type="compositionally biased region" description="Low complexity" evidence="1">
    <location>
        <begin position="191"/>
        <end position="205"/>
    </location>
</feature>